<gene>
    <name evidence="2" type="ORF">rCG_56324</name>
</gene>
<evidence type="ECO:0000313" key="3">
    <source>
        <dbReference type="Proteomes" id="UP000234681"/>
    </source>
</evidence>
<name>A6IBH7_RAT</name>
<organism evidence="2 3">
    <name type="scientific">Rattus norvegicus</name>
    <name type="common">Rat</name>
    <dbReference type="NCBI Taxonomy" id="10116"/>
    <lineage>
        <taxon>Eukaryota</taxon>
        <taxon>Metazoa</taxon>
        <taxon>Chordata</taxon>
        <taxon>Craniata</taxon>
        <taxon>Vertebrata</taxon>
        <taxon>Euteleostomi</taxon>
        <taxon>Mammalia</taxon>
        <taxon>Eutheria</taxon>
        <taxon>Euarchontoglires</taxon>
        <taxon>Glires</taxon>
        <taxon>Rodentia</taxon>
        <taxon>Myomorpha</taxon>
        <taxon>Muroidea</taxon>
        <taxon>Muridae</taxon>
        <taxon>Murinae</taxon>
        <taxon>Rattus</taxon>
    </lineage>
</organism>
<evidence type="ECO:0000313" key="2">
    <source>
        <dbReference type="EMBL" id="EDL91445.1"/>
    </source>
</evidence>
<keyword evidence="1" id="KW-1133">Transmembrane helix</keyword>
<sequence>MNSFRSLGQAATATGLPFIFLRLWRYRARMA</sequence>
<dbReference type="Proteomes" id="UP000234681">
    <property type="component" value="Chromosome 4"/>
</dbReference>
<reference evidence="3" key="1">
    <citation type="submission" date="2005-09" db="EMBL/GenBank/DDBJ databases">
        <authorList>
            <person name="Mural R.J."/>
            <person name="Li P.W."/>
            <person name="Adams M.D."/>
            <person name="Amanatides P.G."/>
            <person name="Baden-Tillson H."/>
            <person name="Barnstead M."/>
            <person name="Chin S.H."/>
            <person name="Dew I."/>
            <person name="Evans C.A."/>
            <person name="Ferriera S."/>
            <person name="Flanigan M."/>
            <person name="Fosler C."/>
            <person name="Glodek A."/>
            <person name="Gu Z."/>
            <person name="Holt R.A."/>
            <person name="Jennings D."/>
            <person name="Kraft C.L."/>
            <person name="Lu F."/>
            <person name="Nguyen T."/>
            <person name="Nusskern D.R."/>
            <person name="Pfannkoch C.M."/>
            <person name="Sitter C."/>
            <person name="Sutton G.G."/>
            <person name="Venter J.C."/>
            <person name="Wang Z."/>
            <person name="Woodage T."/>
            <person name="Zheng X.H."/>
            <person name="Zhong F."/>
        </authorList>
    </citation>
    <scope>NUCLEOTIDE SEQUENCE [LARGE SCALE GENOMIC DNA]</scope>
    <source>
        <strain>BN</strain>
        <strain evidence="3">Sprague-Dawley</strain>
    </source>
</reference>
<keyword evidence="1" id="KW-0812">Transmembrane</keyword>
<dbReference type="EMBL" id="CH473957">
    <property type="protein sequence ID" value="EDL91445.1"/>
    <property type="molecule type" value="Genomic_DNA"/>
</dbReference>
<protein>
    <submittedName>
        <fullName evidence="2">RCG56324</fullName>
    </submittedName>
</protein>
<proteinExistence type="predicted"/>
<accession>A6IBH7</accession>
<keyword evidence="1" id="KW-0472">Membrane</keyword>
<dbReference type="AlphaFoldDB" id="A6IBH7"/>
<feature type="transmembrane region" description="Helical" evidence="1">
    <location>
        <begin position="6"/>
        <end position="24"/>
    </location>
</feature>
<evidence type="ECO:0000256" key="1">
    <source>
        <dbReference type="SAM" id="Phobius"/>
    </source>
</evidence>